<evidence type="ECO:0000256" key="1">
    <source>
        <dbReference type="ARBA" id="ARBA00001946"/>
    </source>
</evidence>
<dbReference type="CDD" id="cd01948">
    <property type="entry name" value="EAL"/>
    <property type="match status" value="1"/>
</dbReference>
<dbReference type="SMART" id="SM00267">
    <property type="entry name" value="GGDEF"/>
    <property type="match status" value="1"/>
</dbReference>
<dbReference type="PROSITE" id="PS50113">
    <property type="entry name" value="PAC"/>
    <property type="match status" value="1"/>
</dbReference>
<evidence type="ECO:0000259" key="8">
    <source>
        <dbReference type="PROSITE" id="PS50883"/>
    </source>
</evidence>
<dbReference type="SUPFAM" id="SSF55073">
    <property type="entry name" value="Nucleotide cyclase"/>
    <property type="match status" value="1"/>
</dbReference>
<feature type="domain" description="PAC" evidence="7">
    <location>
        <begin position="473"/>
        <end position="526"/>
    </location>
</feature>
<dbReference type="PROSITE" id="PS50883">
    <property type="entry name" value="EAL"/>
    <property type="match status" value="1"/>
</dbReference>
<dbReference type="EMBL" id="CP003380">
    <property type="protein sequence ID" value="AFJ03112.1"/>
    <property type="molecule type" value="Genomic_DNA"/>
</dbReference>
<accession>I1YJL9</accession>
<dbReference type="OrthoDB" id="9813913at2"/>
<evidence type="ECO:0000256" key="3">
    <source>
        <dbReference type="ARBA" id="ARBA00022636"/>
    </source>
</evidence>
<dbReference type="NCBIfam" id="TIGR00254">
    <property type="entry name" value="GGDEF"/>
    <property type="match status" value="1"/>
</dbReference>
<dbReference type="InterPro" id="IPR052155">
    <property type="entry name" value="Biofilm_reg_signaling"/>
</dbReference>
<dbReference type="InterPro" id="IPR001633">
    <property type="entry name" value="EAL_dom"/>
</dbReference>
<dbReference type="Pfam" id="PF00990">
    <property type="entry name" value="GGDEF"/>
    <property type="match status" value="1"/>
</dbReference>
<dbReference type="SMART" id="SM00052">
    <property type="entry name" value="EAL"/>
    <property type="match status" value="1"/>
</dbReference>
<name>I1YJL9_METFJ</name>
<dbReference type="eggNOG" id="COG5001">
    <property type="taxonomic scope" value="Bacteria"/>
</dbReference>
<evidence type="ECO:0000259" key="6">
    <source>
        <dbReference type="PROSITE" id="PS50112"/>
    </source>
</evidence>
<keyword evidence="5" id="KW-0472">Membrane</keyword>
<dbReference type="PROSITE" id="PS50887">
    <property type="entry name" value="GGDEF"/>
    <property type="match status" value="1"/>
</dbReference>
<dbReference type="GO" id="GO:0071732">
    <property type="term" value="P:cellular response to nitric oxide"/>
    <property type="evidence" value="ECO:0007669"/>
    <property type="project" value="UniProtKB-ARBA"/>
</dbReference>
<organism evidence="10 11">
    <name type="scientific">Methylophaga frappieri (strain ATCC BAA-2434 / DSM 25690 / JAM7)</name>
    <dbReference type="NCBI Taxonomy" id="754477"/>
    <lineage>
        <taxon>Bacteria</taxon>
        <taxon>Pseudomonadati</taxon>
        <taxon>Pseudomonadota</taxon>
        <taxon>Gammaproteobacteria</taxon>
        <taxon>Thiotrichales</taxon>
        <taxon>Piscirickettsiaceae</taxon>
        <taxon>Methylophaga</taxon>
    </lineage>
</organism>
<dbReference type="AlphaFoldDB" id="I1YJL9"/>
<dbReference type="RefSeq" id="WP_014704531.1">
    <property type="nucleotide sequence ID" value="NC_017856.1"/>
</dbReference>
<dbReference type="InterPro" id="IPR000014">
    <property type="entry name" value="PAS"/>
</dbReference>
<dbReference type="PANTHER" id="PTHR44757">
    <property type="entry name" value="DIGUANYLATE CYCLASE DGCP"/>
    <property type="match status" value="1"/>
</dbReference>
<dbReference type="PATRIC" id="fig|754477.3.peg.1941"/>
<comment type="cofactor">
    <cofactor evidence="1">
        <name>Mg(2+)</name>
        <dbReference type="ChEBI" id="CHEBI:18420"/>
    </cofactor>
</comment>
<dbReference type="GO" id="GO:0071111">
    <property type="term" value="F:cyclic-guanylate-specific phosphodiesterase activity"/>
    <property type="evidence" value="ECO:0007669"/>
    <property type="project" value="UniProtKB-EC"/>
</dbReference>
<dbReference type="CDD" id="cd01949">
    <property type="entry name" value="GGDEF"/>
    <property type="match status" value="1"/>
</dbReference>
<keyword evidence="5" id="KW-1133">Transmembrane helix</keyword>
<dbReference type="InterPro" id="IPR043128">
    <property type="entry name" value="Rev_trsase/Diguanyl_cyclase"/>
</dbReference>
<dbReference type="InterPro" id="IPR013767">
    <property type="entry name" value="PAS_fold"/>
</dbReference>
<dbReference type="Pfam" id="PF08447">
    <property type="entry name" value="PAS_3"/>
    <property type="match status" value="1"/>
</dbReference>
<keyword evidence="5" id="KW-0812">Transmembrane</keyword>
<proteinExistence type="predicted"/>
<dbReference type="InterPro" id="IPR000700">
    <property type="entry name" value="PAS-assoc_C"/>
</dbReference>
<feature type="domain" description="PAS" evidence="6">
    <location>
        <begin position="394"/>
        <end position="470"/>
    </location>
</feature>
<dbReference type="SMART" id="SM00086">
    <property type="entry name" value="PAC"/>
    <property type="match status" value="2"/>
</dbReference>
<dbReference type="CDD" id="cd00130">
    <property type="entry name" value="PAS"/>
    <property type="match status" value="2"/>
</dbReference>
<dbReference type="HOGENOM" id="CLU_000445_70_20_6"/>
<dbReference type="KEGG" id="mec:Q7C_1972"/>
<feature type="domain" description="PAS" evidence="6">
    <location>
        <begin position="260"/>
        <end position="333"/>
    </location>
</feature>
<dbReference type="SMART" id="SM00091">
    <property type="entry name" value="PAS"/>
    <property type="match status" value="3"/>
</dbReference>
<evidence type="ECO:0000256" key="2">
    <source>
        <dbReference type="ARBA" id="ARBA00012282"/>
    </source>
</evidence>
<evidence type="ECO:0000313" key="11">
    <source>
        <dbReference type="Proteomes" id="UP000009145"/>
    </source>
</evidence>
<dbReference type="STRING" id="754477.Q7C_1972"/>
<evidence type="ECO:0000259" key="7">
    <source>
        <dbReference type="PROSITE" id="PS50113"/>
    </source>
</evidence>
<feature type="domain" description="GGDEF" evidence="9">
    <location>
        <begin position="558"/>
        <end position="690"/>
    </location>
</feature>
<dbReference type="SUPFAM" id="SSF141868">
    <property type="entry name" value="EAL domain-like"/>
    <property type="match status" value="1"/>
</dbReference>
<evidence type="ECO:0000259" key="9">
    <source>
        <dbReference type="PROSITE" id="PS50887"/>
    </source>
</evidence>
<dbReference type="PROSITE" id="PS50112">
    <property type="entry name" value="PAS"/>
    <property type="match status" value="2"/>
</dbReference>
<feature type="transmembrane region" description="Helical" evidence="5">
    <location>
        <begin position="12"/>
        <end position="31"/>
    </location>
</feature>
<comment type="catalytic activity">
    <reaction evidence="4">
        <text>3',3'-c-di-GMP + H2O = 5'-phosphoguanylyl(3'-&gt;5')guanosine + H(+)</text>
        <dbReference type="Rhea" id="RHEA:24902"/>
        <dbReference type="ChEBI" id="CHEBI:15377"/>
        <dbReference type="ChEBI" id="CHEBI:15378"/>
        <dbReference type="ChEBI" id="CHEBI:58754"/>
        <dbReference type="ChEBI" id="CHEBI:58805"/>
        <dbReference type="EC" id="3.1.4.52"/>
    </reaction>
    <physiologicalReaction direction="left-to-right" evidence="4">
        <dbReference type="Rhea" id="RHEA:24903"/>
    </physiologicalReaction>
</comment>
<dbReference type="InterPro" id="IPR001610">
    <property type="entry name" value="PAC"/>
</dbReference>
<dbReference type="InterPro" id="IPR000160">
    <property type="entry name" value="GGDEF_dom"/>
</dbReference>
<dbReference type="InterPro" id="IPR013655">
    <property type="entry name" value="PAS_fold_3"/>
</dbReference>
<dbReference type="Gene3D" id="3.30.70.270">
    <property type="match status" value="1"/>
</dbReference>
<dbReference type="Proteomes" id="UP000009145">
    <property type="component" value="Chromosome"/>
</dbReference>
<dbReference type="PANTHER" id="PTHR44757:SF2">
    <property type="entry name" value="BIOFILM ARCHITECTURE MAINTENANCE PROTEIN MBAA"/>
    <property type="match status" value="1"/>
</dbReference>
<evidence type="ECO:0000256" key="4">
    <source>
        <dbReference type="ARBA" id="ARBA00051114"/>
    </source>
</evidence>
<dbReference type="Gene3D" id="3.30.450.20">
    <property type="entry name" value="PAS domain"/>
    <property type="match status" value="2"/>
</dbReference>
<dbReference type="InterPro" id="IPR035965">
    <property type="entry name" value="PAS-like_dom_sf"/>
</dbReference>
<evidence type="ECO:0000313" key="10">
    <source>
        <dbReference type="EMBL" id="AFJ03112.1"/>
    </source>
</evidence>
<keyword evidence="3" id="KW-0973">c-di-GMP</keyword>
<dbReference type="Pfam" id="PF00563">
    <property type="entry name" value="EAL"/>
    <property type="match status" value="1"/>
</dbReference>
<dbReference type="FunFam" id="3.20.20.450:FF:000001">
    <property type="entry name" value="Cyclic di-GMP phosphodiesterase yahA"/>
    <property type="match status" value="1"/>
</dbReference>
<dbReference type="NCBIfam" id="TIGR00229">
    <property type="entry name" value="sensory_box"/>
    <property type="match status" value="1"/>
</dbReference>
<sequence length="955" mass="106982" precursor="true">MDQQQTYRLTVWIPLIVVSLFLLLSGIQAYTHYHDRQRLLLTAAEINLYETALQMAHNLEYALANNDAEQAQSSISRFILRRDAELAIFVDANGMIRYATQLAWQNTPVSDQLHPSQIKLIQDAANHQKIQQSSVDGILQVVIPISLSEQISFDPKTRFPVILLQKNIHTRLTQTGVQALQQNLWLVALFLLSMLLLIAIIKGIVLKPLFALKQLAEKLRQQQFNLHNPLQGNTEQAQIAQTLVDAGQQLKIALDTAQERENRLNLTLQSIGDGVIVTDADGMITRINPIACQLTGWSETEAIGQPLLSVFDIYNASTLEPVVNPVSRVLATGKIVELANHTVLHARDGQRYHISDSAAPIRADNTPESAILGVILVFQNVSQQYQLRQDLRHSVDFLSTILRVSPSVTYVLDVRPGPVFTLSYVTESVTAMTGKPAEFWLSHPQAWISRIHPEDVPKVQLTLHKVLQSDTPLTNQFRFQHVDGHYIHVQDHLFATPETSDDGHQQIVGVVLDVSHQQKAEQKISFLAHHDVLTKLPNRALLSDRIMQAMSVCERYHQCLALLYLDLDRFKFINDSLGHAVGDQLLIAVADRLKKLMRDQDTVCRTGGDEFIILLPDTDADGAAHVADKLIDKLTAHFDIENNQLFITVSVGISIYPENGRDADTLNKHADTAMYRAKQAGRNQYQFFTQEMHAQIAHKMELEHALRFALSQNQLNLVFQPQIEVKTGRIMGAEALLRWQHPQLGQISPQTFIPIAEETGLINTIGNWTLHQAISQCRQWLDSGHQEVQVAVNLSAVQFNNPTLVSTIETILAEYHLPAQYLELEITESVAMINIELTIKQLESLAALGIRLSLDDFGTGYSSLNYLKKFPIDTLKIDQGFVFDMLEDEDDAAIVDAVITLARSLGLNTLAEGVETQAHADALQIKGCDFMQGYYFSKPIEAAAFTVLLDQSEIN</sequence>
<gene>
    <name evidence="10" type="ordered locus">Q7C_1972</name>
</gene>
<dbReference type="FunFam" id="3.30.70.270:FF:000001">
    <property type="entry name" value="Diguanylate cyclase domain protein"/>
    <property type="match status" value="1"/>
</dbReference>
<dbReference type="EC" id="3.1.4.52" evidence="2"/>
<reference evidence="10 11" key="1">
    <citation type="journal article" date="2012" name="J. Bacteriol.">
        <title>Complete genome sequences of Methylophaga sp. strain JAM1 and Methylophaga sp. strain JAM7.</title>
        <authorList>
            <person name="Villeneuve C."/>
            <person name="Martineau C."/>
            <person name="Mauffrey F."/>
            <person name="Villemur R."/>
        </authorList>
    </citation>
    <scope>NUCLEOTIDE SEQUENCE [LARGE SCALE GENOMIC DNA]</scope>
    <source>
        <strain evidence="10 11">JAM7</strain>
    </source>
</reference>
<dbReference type="Pfam" id="PF00989">
    <property type="entry name" value="PAS"/>
    <property type="match status" value="1"/>
</dbReference>
<dbReference type="InterPro" id="IPR029787">
    <property type="entry name" value="Nucleotide_cyclase"/>
</dbReference>
<keyword evidence="11" id="KW-1185">Reference proteome</keyword>
<dbReference type="SUPFAM" id="SSF55785">
    <property type="entry name" value="PYP-like sensor domain (PAS domain)"/>
    <property type="match status" value="2"/>
</dbReference>
<feature type="domain" description="EAL" evidence="8">
    <location>
        <begin position="699"/>
        <end position="953"/>
    </location>
</feature>
<protein>
    <recommendedName>
        <fullName evidence="2">cyclic-guanylate-specific phosphodiesterase</fullName>
        <ecNumber evidence="2">3.1.4.52</ecNumber>
    </recommendedName>
</protein>
<evidence type="ECO:0000256" key="5">
    <source>
        <dbReference type="SAM" id="Phobius"/>
    </source>
</evidence>
<dbReference type="Gene3D" id="3.20.20.450">
    <property type="entry name" value="EAL domain"/>
    <property type="match status" value="1"/>
</dbReference>
<dbReference type="InterPro" id="IPR035919">
    <property type="entry name" value="EAL_sf"/>
</dbReference>
<dbReference type="GO" id="GO:0006355">
    <property type="term" value="P:regulation of DNA-templated transcription"/>
    <property type="evidence" value="ECO:0007669"/>
    <property type="project" value="InterPro"/>
</dbReference>
<feature type="transmembrane region" description="Helical" evidence="5">
    <location>
        <begin position="184"/>
        <end position="205"/>
    </location>
</feature>